<dbReference type="GeneID" id="54356735"/>
<evidence type="ECO:0000256" key="1">
    <source>
        <dbReference type="SAM" id="Phobius"/>
    </source>
</evidence>
<gene>
    <name evidence="3" type="ORF">K489DRAFT_116252</name>
</gene>
<name>A0A6J3MFL6_9PEZI</name>
<proteinExistence type="predicted"/>
<reference evidence="3" key="1">
    <citation type="submission" date="2020-01" db="EMBL/GenBank/DDBJ databases">
        <authorList>
            <consortium name="DOE Joint Genome Institute"/>
            <person name="Haridas S."/>
            <person name="Albert R."/>
            <person name="Binder M."/>
            <person name="Bloem J."/>
            <person name="Labutti K."/>
            <person name="Salamov A."/>
            <person name="Andreopoulos B."/>
            <person name="Baker S.E."/>
            <person name="Barry K."/>
            <person name="Bills G."/>
            <person name="Bluhm B.H."/>
            <person name="Cannon C."/>
            <person name="Castanera R."/>
            <person name="Culley D.E."/>
            <person name="Daum C."/>
            <person name="Ezra D."/>
            <person name="Gonzalez J.B."/>
            <person name="Henrissat B."/>
            <person name="Kuo A."/>
            <person name="Liang C."/>
            <person name="Lipzen A."/>
            <person name="Lutzoni F."/>
            <person name="Magnuson J."/>
            <person name="Mondo S."/>
            <person name="Nolan M."/>
            <person name="Ohm R."/>
            <person name="Pangilinan J."/>
            <person name="Park H.-J."/>
            <person name="Ramirez L."/>
            <person name="Alfaro M."/>
            <person name="Sun H."/>
            <person name="Tritt A."/>
            <person name="Yoshinaga Y."/>
            <person name="Zwiers L.-H."/>
            <person name="Turgeon B.G."/>
            <person name="Goodwin S.B."/>
            <person name="Spatafora J.W."/>
            <person name="Crous P.W."/>
            <person name="Grigoriev I.V."/>
        </authorList>
    </citation>
    <scope>NUCLEOTIDE SEQUENCE</scope>
    <source>
        <strain evidence="3">CBS 342.82</strain>
    </source>
</reference>
<dbReference type="RefSeq" id="XP_033463485.1">
    <property type="nucleotide sequence ID" value="XM_033598936.1"/>
</dbReference>
<keyword evidence="1" id="KW-0812">Transmembrane</keyword>
<sequence length="91" mass="10310">MVIPRRVHNDALSHYRHTPSGALASTNATMFHPHVDSIHFSSCIGLYLLLFCRSLYVRGRRQRSCRASRNGNADHFDGPTRCVAATQKLWT</sequence>
<dbReference type="AlphaFoldDB" id="A0A6J3MFL6"/>
<dbReference type="Proteomes" id="UP000504637">
    <property type="component" value="Unplaced"/>
</dbReference>
<evidence type="ECO:0000313" key="2">
    <source>
        <dbReference type="Proteomes" id="UP000504637"/>
    </source>
</evidence>
<evidence type="ECO:0000313" key="3">
    <source>
        <dbReference type="RefSeq" id="XP_033463485.1"/>
    </source>
</evidence>
<feature type="transmembrane region" description="Helical" evidence="1">
    <location>
        <begin position="38"/>
        <end position="56"/>
    </location>
</feature>
<keyword evidence="1" id="KW-0472">Membrane</keyword>
<keyword evidence="2" id="KW-1185">Reference proteome</keyword>
<reference evidence="3" key="2">
    <citation type="submission" date="2020-04" db="EMBL/GenBank/DDBJ databases">
        <authorList>
            <consortium name="NCBI Genome Project"/>
        </authorList>
    </citation>
    <scope>NUCLEOTIDE SEQUENCE</scope>
    <source>
        <strain evidence="3">CBS 342.82</strain>
    </source>
</reference>
<protein>
    <submittedName>
        <fullName evidence="3">Uncharacterized protein</fullName>
    </submittedName>
</protein>
<reference evidence="3" key="3">
    <citation type="submission" date="2025-08" db="UniProtKB">
        <authorList>
            <consortium name="RefSeq"/>
        </authorList>
    </citation>
    <scope>IDENTIFICATION</scope>
    <source>
        <strain evidence="3">CBS 342.82</strain>
    </source>
</reference>
<accession>A0A6J3MFL6</accession>
<organism evidence="3">
    <name type="scientific">Dissoconium aciculare CBS 342.82</name>
    <dbReference type="NCBI Taxonomy" id="1314786"/>
    <lineage>
        <taxon>Eukaryota</taxon>
        <taxon>Fungi</taxon>
        <taxon>Dikarya</taxon>
        <taxon>Ascomycota</taxon>
        <taxon>Pezizomycotina</taxon>
        <taxon>Dothideomycetes</taxon>
        <taxon>Dothideomycetidae</taxon>
        <taxon>Mycosphaerellales</taxon>
        <taxon>Dissoconiaceae</taxon>
        <taxon>Dissoconium</taxon>
    </lineage>
</organism>
<keyword evidence="1" id="KW-1133">Transmembrane helix</keyword>